<dbReference type="Proteomes" id="UP000887579">
    <property type="component" value="Unplaced"/>
</dbReference>
<accession>A0AC34FHC0</accession>
<reference evidence="2" key="1">
    <citation type="submission" date="2022-11" db="UniProtKB">
        <authorList>
            <consortium name="WormBaseParasite"/>
        </authorList>
    </citation>
    <scope>IDENTIFICATION</scope>
</reference>
<protein>
    <submittedName>
        <fullName evidence="2">Uncharacterized protein</fullName>
    </submittedName>
</protein>
<proteinExistence type="predicted"/>
<name>A0AC34FHC0_9BILA</name>
<dbReference type="WBParaSite" id="ES5_v2.g16563.t1">
    <property type="protein sequence ID" value="ES5_v2.g16563.t1"/>
    <property type="gene ID" value="ES5_v2.g16563"/>
</dbReference>
<sequence length="135" mass="13092">MASLKGPSANLGVDAIDEGGRSFNGIGLDGGGIFSSCSGWDVCGRDAAAAVCGTECGGECVVDCWAFSSITAGVGDNGFGLGAPDNGCPVASVACGVEAPDGGFVEEAVRDPAADERCCECAVFGGLAAAAECVD</sequence>
<evidence type="ECO:0000313" key="1">
    <source>
        <dbReference type="Proteomes" id="UP000887579"/>
    </source>
</evidence>
<evidence type="ECO:0000313" key="2">
    <source>
        <dbReference type="WBParaSite" id="ES5_v2.g16563.t1"/>
    </source>
</evidence>
<organism evidence="1 2">
    <name type="scientific">Panagrolaimus sp. ES5</name>
    <dbReference type="NCBI Taxonomy" id="591445"/>
    <lineage>
        <taxon>Eukaryota</taxon>
        <taxon>Metazoa</taxon>
        <taxon>Ecdysozoa</taxon>
        <taxon>Nematoda</taxon>
        <taxon>Chromadorea</taxon>
        <taxon>Rhabditida</taxon>
        <taxon>Tylenchina</taxon>
        <taxon>Panagrolaimomorpha</taxon>
        <taxon>Panagrolaimoidea</taxon>
        <taxon>Panagrolaimidae</taxon>
        <taxon>Panagrolaimus</taxon>
    </lineage>
</organism>